<gene>
    <name evidence="3" type="ORF">BYL167_LOCUS4218</name>
    <name evidence="2" type="ORF">CJN711_LOCUS33858</name>
</gene>
<dbReference type="EMBL" id="CAJNOV010016385">
    <property type="protein sequence ID" value="CAF1589422.1"/>
    <property type="molecule type" value="Genomic_DNA"/>
</dbReference>
<proteinExistence type="predicted"/>
<dbReference type="AlphaFoldDB" id="A0A816A1X1"/>
<evidence type="ECO:0000313" key="4">
    <source>
        <dbReference type="Proteomes" id="UP000663855"/>
    </source>
</evidence>
<feature type="region of interest" description="Disordered" evidence="1">
    <location>
        <begin position="240"/>
        <end position="259"/>
    </location>
</feature>
<comment type="caution">
    <text evidence="2">The sequence shown here is derived from an EMBL/GenBank/DDBJ whole genome shotgun (WGS) entry which is preliminary data.</text>
</comment>
<sequence length="259" mass="30582">MEQAGMHVNNSTNEHRNNNPNHFIIWLDKHIGKPDECILLKCSLFMAIDPTTGLYEKQLNKDDIDQSILCEASLLVRLDEVEFMFQAFEDVEKCFLTIEKSRHKRIFFITSGSKGRMIVPSLIKNFPGTFVKDYWIYIFCANMNMAAVANAEPPTNTWALEFLDHVLMFNHQDDLMARMVVEIGNYFFTEAKRLDTDNQFDSAYGYYRWSKTMYQRYEMMENRRKSDRIEEIDQNIKIIEERRQEQEDNEDNHVGKAPS</sequence>
<organism evidence="2 4">
    <name type="scientific">Rotaria magnacalcarata</name>
    <dbReference type="NCBI Taxonomy" id="392030"/>
    <lineage>
        <taxon>Eukaryota</taxon>
        <taxon>Metazoa</taxon>
        <taxon>Spiralia</taxon>
        <taxon>Gnathifera</taxon>
        <taxon>Rotifera</taxon>
        <taxon>Eurotatoria</taxon>
        <taxon>Bdelloidea</taxon>
        <taxon>Philodinida</taxon>
        <taxon>Philodinidae</taxon>
        <taxon>Rotaria</taxon>
    </lineage>
</organism>
<evidence type="ECO:0000313" key="3">
    <source>
        <dbReference type="EMBL" id="CAF3822790.1"/>
    </source>
</evidence>
<protein>
    <submittedName>
        <fullName evidence="2">Uncharacterized protein</fullName>
    </submittedName>
</protein>
<dbReference type="Proteomes" id="UP000681967">
    <property type="component" value="Unassembled WGS sequence"/>
</dbReference>
<evidence type="ECO:0000313" key="2">
    <source>
        <dbReference type="EMBL" id="CAF1589422.1"/>
    </source>
</evidence>
<evidence type="ECO:0000256" key="1">
    <source>
        <dbReference type="SAM" id="MobiDB-lite"/>
    </source>
</evidence>
<name>A0A816A1X1_9BILA</name>
<accession>A0A816A1X1</accession>
<dbReference type="EMBL" id="CAJOBH010000876">
    <property type="protein sequence ID" value="CAF3822790.1"/>
    <property type="molecule type" value="Genomic_DNA"/>
</dbReference>
<dbReference type="Proteomes" id="UP000663855">
    <property type="component" value="Unassembled WGS sequence"/>
</dbReference>
<reference evidence="2" key="1">
    <citation type="submission" date="2021-02" db="EMBL/GenBank/DDBJ databases">
        <authorList>
            <person name="Nowell W R."/>
        </authorList>
    </citation>
    <scope>NUCLEOTIDE SEQUENCE</scope>
</reference>